<protein>
    <submittedName>
        <fullName evidence="3">Uncharacterized protein</fullName>
    </submittedName>
</protein>
<keyword evidence="2" id="KW-0812">Transmembrane</keyword>
<dbReference type="Proteomes" id="UP001146468">
    <property type="component" value="Unassembled WGS sequence"/>
</dbReference>
<name>A0A9X3LW54_9CORY</name>
<evidence type="ECO:0000313" key="3">
    <source>
        <dbReference type="EMBL" id="MCZ9294235.1"/>
    </source>
</evidence>
<dbReference type="RefSeq" id="WP_269965653.1">
    <property type="nucleotide sequence ID" value="NZ_JAKMUS010000009.1"/>
</dbReference>
<keyword evidence="2" id="KW-1133">Transmembrane helix</keyword>
<feature type="transmembrane region" description="Helical" evidence="2">
    <location>
        <begin position="55"/>
        <end position="74"/>
    </location>
</feature>
<organism evidence="3 4">
    <name type="scientific">Corynebacterium meitnerae</name>
    <dbReference type="NCBI Taxonomy" id="2913498"/>
    <lineage>
        <taxon>Bacteria</taxon>
        <taxon>Bacillati</taxon>
        <taxon>Actinomycetota</taxon>
        <taxon>Actinomycetes</taxon>
        <taxon>Mycobacteriales</taxon>
        <taxon>Corynebacteriaceae</taxon>
        <taxon>Corynebacterium</taxon>
    </lineage>
</organism>
<evidence type="ECO:0000256" key="2">
    <source>
        <dbReference type="SAM" id="Phobius"/>
    </source>
</evidence>
<proteinExistence type="predicted"/>
<evidence type="ECO:0000313" key="4">
    <source>
        <dbReference type="Proteomes" id="UP001146468"/>
    </source>
</evidence>
<feature type="transmembrane region" description="Helical" evidence="2">
    <location>
        <begin position="22"/>
        <end position="43"/>
    </location>
</feature>
<feature type="region of interest" description="Disordered" evidence="1">
    <location>
        <begin position="144"/>
        <end position="179"/>
    </location>
</feature>
<keyword evidence="2" id="KW-0472">Membrane</keyword>
<gene>
    <name evidence="3" type="ORF">L8U60_07015</name>
</gene>
<sequence>MSTTSPYAEQSRPADHEYRPNILSRILATLAVVWGAICICAGIDMGINSKNVFDFLNMAFFGLAFIVPATWWFICSAKDKKAFEAYAEAVKTREATAQFLTEEDAIILRGMGKLDPPARTPRRWWIIALITFGLLVISALTTPADKDEESADTPSTSSTSSTSATSSTNTTAPAEPAQP</sequence>
<reference evidence="3" key="1">
    <citation type="submission" date="2022-02" db="EMBL/GenBank/DDBJ databases">
        <title>Corynebacterium sp. from urogenital microbiome.</title>
        <authorList>
            <person name="Cappelli E.A."/>
            <person name="Ribeiro T.G."/>
            <person name="Peixe L."/>
        </authorList>
    </citation>
    <scope>NUCLEOTIDE SEQUENCE</scope>
    <source>
        <strain evidence="3">C8Ua_172</strain>
    </source>
</reference>
<dbReference type="AlphaFoldDB" id="A0A9X3LW54"/>
<dbReference type="EMBL" id="JAKMUS010000009">
    <property type="protein sequence ID" value="MCZ9294235.1"/>
    <property type="molecule type" value="Genomic_DNA"/>
</dbReference>
<accession>A0A9X3LW54</accession>
<comment type="caution">
    <text evidence="3">The sequence shown here is derived from an EMBL/GenBank/DDBJ whole genome shotgun (WGS) entry which is preliminary data.</text>
</comment>
<feature type="transmembrane region" description="Helical" evidence="2">
    <location>
        <begin position="124"/>
        <end position="141"/>
    </location>
</feature>
<keyword evidence="4" id="KW-1185">Reference proteome</keyword>
<evidence type="ECO:0000256" key="1">
    <source>
        <dbReference type="SAM" id="MobiDB-lite"/>
    </source>
</evidence>
<feature type="compositionally biased region" description="Low complexity" evidence="1">
    <location>
        <begin position="152"/>
        <end position="179"/>
    </location>
</feature>